<organism evidence="1 2">
    <name type="scientific">Kalanchoe fedtschenkoi</name>
    <name type="common">Lavender scallops</name>
    <name type="synonym">South American air plant</name>
    <dbReference type="NCBI Taxonomy" id="63787"/>
    <lineage>
        <taxon>Eukaryota</taxon>
        <taxon>Viridiplantae</taxon>
        <taxon>Streptophyta</taxon>
        <taxon>Embryophyta</taxon>
        <taxon>Tracheophyta</taxon>
        <taxon>Spermatophyta</taxon>
        <taxon>Magnoliopsida</taxon>
        <taxon>eudicotyledons</taxon>
        <taxon>Gunneridae</taxon>
        <taxon>Pentapetalae</taxon>
        <taxon>Saxifragales</taxon>
        <taxon>Crassulaceae</taxon>
        <taxon>Kalanchoe</taxon>
    </lineage>
</organism>
<dbReference type="Proteomes" id="UP000594263">
    <property type="component" value="Unplaced"/>
</dbReference>
<dbReference type="Gramene" id="Kaladp0036s0197.1.v1.1">
    <property type="protein sequence ID" value="Kaladp0036s0197.1.v1.1"/>
    <property type="gene ID" value="Kaladp0036s0197.v1.1"/>
</dbReference>
<evidence type="ECO:0000313" key="2">
    <source>
        <dbReference type="Proteomes" id="UP000594263"/>
    </source>
</evidence>
<protein>
    <submittedName>
        <fullName evidence="1">Uncharacterized protein</fullName>
    </submittedName>
</protein>
<sequence>MSRPFLFISCTRNLIELCRSRDERVGIGMDESRRDVRGLAIQDDRRKSEGRAGFRMTYRGEILPTTGERFRAMAKSFHIMMKICQMMSSNPSAKKCGILCQINPTCAKCRSMC</sequence>
<dbReference type="AlphaFoldDB" id="A0A7N0TGP1"/>
<reference evidence="1" key="1">
    <citation type="submission" date="2021-01" db="UniProtKB">
        <authorList>
            <consortium name="EnsemblPlants"/>
        </authorList>
    </citation>
    <scope>IDENTIFICATION</scope>
</reference>
<accession>A0A7N0TGP1</accession>
<evidence type="ECO:0000313" key="1">
    <source>
        <dbReference type="EnsemblPlants" id="Kaladp0036s0197.1.v1.1"/>
    </source>
</evidence>
<keyword evidence="2" id="KW-1185">Reference proteome</keyword>
<name>A0A7N0TGP1_KALFE</name>
<dbReference type="EnsemblPlants" id="Kaladp0036s0197.1.v1.1">
    <property type="protein sequence ID" value="Kaladp0036s0197.1.v1.1"/>
    <property type="gene ID" value="Kaladp0036s0197.v1.1"/>
</dbReference>
<proteinExistence type="predicted"/>
<dbReference type="Gramene" id="Kaladp0036s0197.2.v1.1">
    <property type="protein sequence ID" value="Kaladp0036s0197.2.v1.1"/>
    <property type="gene ID" value="Kaladp0036s0197.v1.1"/>
</dbReference>
<dbReference type="EnsemblPlants" id="Kaladp0036s0197.2.v1.1">
    <property type="protein sequence ID" value="Kaladp0036s0197.2.v1.1"/>
    <property type="gene ID" value="Kaladp0036s0197.v1.1"/>
</dbReference>